<evidence type="ECO:0000313" key="4">
    <source>
        <dbReference type="Proteomes" id="UP000266239"/>
    </source>
</evidence>
<sequence>LVYMLAQGSVVAMFAITELLALPQQRSPTALKRMQAYRWLLFRPVQALVVVMGGVLAIGIGLLILPKPLWTLTYDTCSVEPAVETLFITTAVECAVLGVSSLYLSRHVSKVVDNFGLRQTYWRAAVAMLVVAMTGGAVMAATNMQGRDAVAFRAVLHSVAAHVVVVCHIVLPVRRRLGFDAVLAFAQKEAHTQELLAWAMVEKYKRNLVTAQTVYNQCLEPQSLLWCKAATDIGPAVARILRAPAPLLHVYPPTPASSSSMRHVMDDFSAKLVKTIYFKVLPGFQQHSPAWQEFQTTLKTMDLLESVDKMTQQTSSTANNLSKVSKAEQPLPNFRGNALQHHSEWSQYGNSTSVAPCNKPTESYRKSEISQTITR</sequence>
<feature type="transmembrane region" description="Helical" evidence="2">
    <location>
        <begin position="124"/>
        <end position="144"/>
    </location>
</feature>
<gene>
    <name evidence="3" type="ORF">DYB25_007295</name>
</gene>
<feature type="transmembrane region" description="Helical" evidence="2">
    <location>
        <begin position="44"/>
        <end position="65"/>
    </location>
</feature>
<dbReference type="EMBL" id="QUTA01007750">
    <property type="protein sequence ID" value="RHY05938.1"/>
    <property type="molecule type" value="Genomic_DNA"/>
</dbReference>
<comment type="caution">
    <text evidence="3">The sequence shown here is derived from an EMBL/GenBank/DDBJ whole genome shotgun (WGS) entry which is preliminary data.</text>
</comment>
<dbReference type="Proteomes" id="UP000266239">
    <property type="component" value="Unassembled WGS sequence"/>
</dbReference>
<dbReference type="AlphaFoldDB" id="A0A397AJH4"/>
<feature type="non-terminal residue" evidence="3">
    <location>
        <position position="1"/>
    </location>
</feature>
<evidence type="ECO:0000256" key="2">
    <source>
        <dbReference type="SAM" id="Phobius"/>
    </source>
</evidence>
<protein>
    <recommendedName>
        <fullName evidence="5">RGS domain-containing protein</fullName>
    </recommendedName>
</protein>
<evidence type="ECO:0000256" key="1">
    <source>
        <dbReference type="SAM" id="MobiDB-lite"/>
    </source>
</evidence>
<evidence type="ECO:0000313" key="3">
    <source>
        <dbReference type="EMBL" id="RHY05938.1"/>
    </source>
</evidence>
<keyword evidence="2" id="KW-0472">Membrane</keyword>
<feature type="transmembrane region" description="Helical" evidence="2">
    <location>
        <begin position="6"/>
        <end position="23"/>
    </location>
</feature>
<accession>A0A397AJH4</accession>
<feature type="region of interest" description="Disordered" evidence="1">
    <location>
        <begin position="345"/>
        <end position="375"/>
    </location>
</feature>
<feature type="transmembrane region" description="Helical" evidence="2">
    <location>
        <begin position="85"/>
        <end position="104"/>
    </location>
</feature>
<dbReference type="VEuPathDB" id="FungiDB:H257_16468"/>
<feature type="transmembrane region" description="Helical" evidence="2">
    <location>
        <begin position="150"/>
        <end position="171"/>
    </location>
</feature>
<proteinExistence type="predicted"/>
<evidence type="ECO:0008006" key="5">
    <source>
        <dbReference type="Google" id="ProtNLM"/>
    </source>
</evidence>
<keyword evidence="2" id="KW-1133">Transmembrane helix</keyword>
<keyword evidence="2" id="KW-0812">Transmembrane</keyword>
<feature type="compositionally biased region" description="Polar residues" evidence="1">
    <location>
        <begin position="345"/>
        <end position="355"/>
    </location>
</feature>
<name>A0A397AJH4_APHAT</name>
<reference evidence="3 4" key="1">
    <citation type="submission" date="2018-08" db="EMBL/GenBank/DDBJ databases">
        <title>Aphanomyces genome sequencing and annotation.</title>
        <authorList>
            <person name="Minardi D."/>
            <person name="Oidtmann B."/>
            <person name="Van Der Giezen M."/>
            <person name="Studholme D.J."/>
        </authorList>
    </citation>
    <scope>NUCLEOTIDE SEQUENCE [LARGE SCALE GENOMIC DNA]</scope>
    <source>
        <strain evidence="3 4">Yx</strain>
    </source>
</reference>
<organism evidence="3 4">
    <name type="scientific">Aphanomyces astaci</name>
    <name type="common">Crayfish plague agent</name>
    <dbReference type="NCBI Taxonomy" id="112090"/>
    <lineage>
        <taxon>Eukaryota</taxon>
        <taxon>Sar</taxon>
        <taxon>Stramenopiles</taxon>
        <taxon>Oomycota</taxon>
        <taxon>Saprolegniomycetes</taxon>
        <taxon>Saprolegniales</taxon>
        <taxon>Verrucalvaceae</taxon>
        <taxon>Aphanomyces</taxon>
    </lineage>
</organism>